<comment type="similarity">
    <text evidence="1">Belongs to the multi antimicrobial extrusion (MATE) (TC 2.A.66.1) family.</text>
</comment>
<evidence type="ECO:0000313" key="4">
    <source>
        <dbReference type="EMBL" id="VEU37334.1"/>
    </source>
</evidence>
<gene>
    <name evidence="4" type="ORF">PSNMU_V1.4_AUG-EV-PASAV3_0041320</name>
</gene>
<feature type="compositionally biased region" description="Basic and acidic residues" evidence="2">
    <location>
        <begin position="638"/>
        <end position="653"/>
    </location>
</feature>
<organism evidence="4 5">
    <name type="scientific">Pseudo-nitzschia multistriata</name>
    <dbReference type="NCBI Taxonomy" id="183589"/>
    <lineage>
        <taxon>Eukaryota</taxon>
        <taxon>Sar</taxon>
        <taxon>Stramenopiles</taxon>
        <taxon>Ochrophyta</taxon>
        <taxon>Bacillariophyta</taxon>
        <taxon>Bacillariophyceae</taxon>
        <taxon>Bacillariophycidae</taxon>
        <taxon>Bacillariales</taxon>
        <taxon>Bacillariaceae</taxon>
        <taxon>Pseudo-nitzschia</taxon>
    </lineage>
</organism>
<proteinExistence type="inferred from homology"/>
<accession>A0A448Z5M3</accession>
<keyword evidence="3" id="KW-0812">Transmembrane</keyword>
<evidence type="ECO:0000256" key="2">
    <source>
        <dbReference type="SAM" id="MobiDB-lite"/>
    </source>
</evidence>
<evidence type="ECO:0000256" key="3">
    <source>
        <dbReference type="SAM" id="Phobius"/>
    </source>
</evidence>
<keyword evidence="3" id="KW-0472">Membrane</keyword>
<dbReference type="GO" id="GO:0042910">
    <property type="term" value="F:xenobiotic transmembrane transporter activity"/>
    <property type="evidence" value="ECO:0007669"/>
    <property type="project" value="InterPro"/>
</dbReference>
<sequence length="667" mass="71836">MAPREFDRDGMGDEESVVRKAMPAARDSDDEGTSLLGAAAKESDIVLIPLKDTIESSHRNHSWRHQRHWPALAKREVIEQSRTFLPALQSMILSKIPWFITLRILGEMDARSKAAAASNGGAEGGGGSVELAAAALATTLCNVTGMSLCVGFSFALSTLAGQAKGEMLSRAPRARARQQAKQPPSSSVGYGSAIPTTESGDSSSDDSDNDGAEAESPVPNTPVVFLLRGLMIQLVLVVPVGMWWLSGIDSFLVRLGQTPELATHASTYLKILAPSLWIYSIQWTTTAWTQSIGMADVPATAALLGLLLHIPFNVLFCFVLGMGYLGCAYAAICFQAVQCGYIVSYLFLYPRGRQRVLESTGGASVGRKSLTLFRELRIAGGSLRGFCDYLGLALPGIVVISEWWASECAIFLSGRLGPDPETTLSAMTIYQSINSFCFMVPAGFAVAGTARVGNLLGAGDATGASVAGRVSVACCAVFSGFLGMLLYTMPHDFLPSLFVSEEESKDIVDQTAATIPFLAIYVFADGVQTGLNGIIKGCGRQRIVVPIVVVAYWVVGVPLAYYFGLYRNGGDDELCGTSMVLCGDVGLVAGMTMGTWCHMLLLAVVVVCTTDWKNEAYKALLRVTNQDDRDKRKRQKQRRGERERSSEIEETDCRHKLRATQSDGNLY</sequence>
<feature type="compositionally biased region" description="Basic and acidic residues" evidence="2">
    <location>
        <begin position="1"/>
        <end position="11"/>
    </location>
</feature>
<dbReference type="AlphaFoldDB" id="A0A448Z5M3"/>
<feature type="region of interest" description="Disordered" evidence="2">
    <location>
        <begin position="170"/>
        <end position="217"/>
    </location>
</feature>
<dbReference type="InterPro" id="IPR002528">
    <property type="entry name" value="MATE_fam"/>
</dbReference>
<feature type="region of interest" description="Disordered" evidence="2">
    <location>
        <begin position="628"/>
        <end position="653"/>
    </location>
</feature>
<dbReference type="Pfam" id="PF01554">
    <property type="entry name" value="MatE"/>
    <property type="match status" value="2"/>
</dbReference>
<feature type="transmembrane region" description="Helical" evidence="3">
    <location>
        <begin position="544"/>
        <end position="565"/>
    </location>
</feature>
<name>A0A448Z5M3_9STRA</name>
<dbReference type="GO" id="GO:0015297">
    <property type="term" value="F:antiporter activity"/>
    <property type="evidence" value="ECO:0007669"/>
    <property type="project" value="InterPro"/>
</dbReference>
<feature type="transmembrane region" description="Helical" evidence="3">
    <location>
        <begin position="301"/>
        <end position="322"/>
    </location>
</feature>
<feature type="compositionally biased region" description="Acidic residues" evidence="2">
    <location>
        <begin position="203"/>
        <end position="213"/>
    </location>
</feature>
<feature type="transmembrane region" description="Helical" evidence="3">
    <location>
        <begin position="328"/>
        <end position="348"/>
    </location>
</feature>
<dbReference type="GO" id="GO:0016020">
    <property type="term" value="C:membrane"/>
    <property type="evidence" value="ECO:0007669"/>
    <property type="project" value="InterPro"/>
</dbReference>
<dbReference type="EMBL" id="CAACVS010000121">
    <property type="protein sequence ID" value="VEU37334.1"/>
    <property type="molecule type" value="Genomic_DNA"/>
</dbReference>
<keyword evidence="3" id="KW-1133">Transmembrane helix</keyword>
<dbReference type="OrthoDB" id="2126698at2759"/>
<reference evidence="4 5" key="1">
    <citation type="submission" date="2019-01" db="EMBL/GenBank/DDBJ databases">
        <authorList>
            <person name="Ferrante I. M."/>
        </authorList>
    </citation>
    <scope>NUCLEOTIDE SEQUENCE [LARGE SCALE GENOMIC DNA]</scope>
    <source>
        <strain evidence="4 5">B856</strain>
    </source>
</reference>
<evidence type="ECO:0000256" key="1">
    <source>
        <dbReference type="ARBA" id="ARBA00010199"/>
    </source>
</evidence>
<feature type="transmembrane region" description="Helical" evidence="3">
    <location>
        <begin position="585"/>
        <end position="608"/>
    </location>
</feature>
<feature type="transmembrane region" description="Helical" evidence="3">
    <location>
        <begin position="424"/>
        <end position="446"/>
    </location>
</feature>
<keyword evidence="5" id="KW-1185">Reference proteome</keyword>
<feature type="transmembrane region" description="Helical" evidence="3">
    <location>
        <begin position="225"/>
        <end position="245"/>
    </location>
</feature>
<feature type="compositionally biased region" description="Polar residues" evidence="2">
    <location>
        <begin position="185"/>
        <end position="198"/>
    </location>
</feature>
<evidence type="ECO:0008006" key="6">
    <source>
        <dbReference type="Google" id="ProtNLM"/>
    </source>
</evidence>
<dbReference type="PANTHER" id="PTHR11206">
    <property type="entry name" value="MULTIDRUG RESISTANCE PROTEIN"/>
    <property type="match status" value="1"/>
</dbReference>
<feature type="region of interest" description="Disordered" evidence="2">
    <location>
        <begin position="1"/>
        <end position="32"/>
    </location>
</feature>
<protein>
    <recommendedName>
        <fullName evidence="6">Multidrug and toxin extrusion protein</fullName>
    </recommendedName>
</protein>
<dbReference type="NCBIfam" id="TIGR00797">
    <property type="entry name" value="matE"/>
    <property type="match status" value="1"/>
</dbReference>
<evidence type="ECO:0000313" key="5">
    <source>
        <dbReference type="Proteomes" id="UP000291116"/>
    </source>
</evidence>
<feature type="transmembrane region" description="Helical" evidence="3">
    <location>
        <begin position="466"/>
        <end position="487"/>
    </location>
</feature>
<dbReference type="Proteomes" id="UP000291116">
    <property type="component" value="Unassembled WGS sequence"/>
</dbReference>